<keyword evidence="2" id="KW-0963">Cytoplasm</keyword>
<reference evidence="6 7" key="1">
    <citation type="journal article" date="2020" name="Nature">
        <title>Six reference-quality genomes reveal evolution of bat adaptations.</title>
        <authorList>
            <person name="Jebb D."/>
            <person name="Huang Z."/>
            <person name="Pippel M."/>
            <person name="Hughes G.M."/>
            <person name="Lavrichenko K."/>
            <person name="Devanna P."/>
            <person name="Winkler S."/>
            <person name="Jermiin L.S."/>
            <person name="Skirmuntt E.C."/>
            <person name="Katzourakis A."/>
            <person name="Burkitt-Gray L."/>
            <person name="Ray D.A."/>
            <person name="Sullivan K.A.M."/>
            <person name="Roscito J.G."/>
            <person name="Kirilenko B.M."/>
            <person name="Davalos L.M."/>
            <person name="Corthals A.P."/>
            <person name="Power M.L."/>
            <person name="Jones G."/>
            <person name="Ransome R.D."/>
            <person name="Dechmann D.K.N."/>
            <person name="Locatelli A.G."/>
            <person name="Puechmaille S.J."/>
            <person name="Fedrigo O."/>
            <person name="Jarvis E.D."/>
            <person name="Hiller M."/>
            <person name="Vernes S.C."/>
            <person name="Myers E.W."/>
            <person name="Teeling E.C."/>
        </authorList>
    </citation>
    <scope>NUCLEOTIDE SEQUENCE [LARGE SCALE GENOMIC DNA]</scope>
    <source>
        <strain evidence="6">MMolMol1</strain>
        <tissue evidence="6">Muscle</tissue>
    </source>
</reference>
<dbReference type="PANTHER" id="PTHR18902">
    <property type="entry name" value="NUCLEAR MITOTIC APPARATUS PROTEIN 1-RELATED"/>
    <property type="match status" value="1"/>
</dbReference>
<comment type="caution">
    <text evidence="6">The sequence shown here is derived from an EMBL/GenBank/DDBJ whole genome shotgun (WGS) entry which is preliminary data.</text>
</comment>
<protein>
    <submittedName>
        <fullName evidence="6">Centrosomal protein 164</fullName>
    </submittedName>
</protein>
<evidence type="ECO:0000313" key="6">
    <source>
        <dbReference type="EMBL" id="KAF6437220.1"/>
    </source>
</evidence>
<dbReference type="GO" id="GO:0060271">
    <property type="term" value="P:cilium assembly"/>
    <property type="evidence" value="ECO:0007669"/>
    <property type="project" value="TreeGrafter"/>
</dbReference>
<proteinExistence type="predicted"/>
<evidence type="ECO:0000313" key="7">
    <source>
        <dbReference type="Proteomes" id="UP000550707"/>
    </source>
</evidence>
<evidence type="ECO:0000256" key="2">
    <source>
        <dbReference type="ARBA" id="ARBA00022490"/>
    </source>
</evidence>
<keyword evidence="4" id="KW-0175">Coiled coil</keyword>
<dbReference type="AlphaFoldDB" id="A0A7J8EP49"/>
<dbReference type="PANTHER" id="PTHR18902:SF27">
    <property type="entry name" value="CENTROSOMAL PROTEIN OF 164 KDA"/>
    <property type="match status" value="1"/>
</dbReference>
<comment type="subcellular location">
    <subcellularLocation>
        <location evidence="1">Cytoplasm</location>
    </subcellularLocation>
</comment>
<dbReference type="GO" id="GO:0097539">
    <property type="term" value="C:ciliary transition fiber"/>
    <property type="evidence" value="ECO:0007669"/>
    <property type="project" value="TreeGrafter"/>
</dbReference>
<dbReference type="GO" id="GO:0005813">
    <property type="term" value="C:centrosome"/>
    <property type="evidence" value="ECO:0007669"/>
    <property type="project" value="TreeGrafter"/>
</dbReference>
<feature type="region of interest" description="Disordered" evidence="5">
    <location>
        <begin position="160"/>
        <end position="185"/>
    </location>
</feature>
<dbReference type="InterPro" id="IPR051841">
    <property type="entry name" value="MT-Golgi_org_protein"/>
</dbReference>
<name>A0A7J8EP49_MOLMO</name>
<feature type="region of interest" description="Disordered" evidence="5">
    <location>
        <begin position="68"/>
        <end position="120"/>
    </location>
</feature>
<dbReference type="GO" id="GO:0005814">
    <property type="term" value="C:centriole"/>
    <property type="evidence" value="ECO:0007669"/>
    <property type="project" value="TreeGrafter"/>
</dbReference>
<keyword evidence="3" id="KW-0597">Phosphoprotein</keyword>
<dbReference type="GO" id="GO:0005737">
    <property type="term" value="C:cytoplasm"/>
    <property type="evidence" value="ECO:0007669"/>
    <property type="project" value="UniProtKB-SubCell"/>
</dbReference>
<keyword evidence="7" id="KW-1185">Reference proteome</keyword>
<evidence type="ECO:0000256" key="5">
    <source>
        <dbReference type="SAM" id="MobiDB-lite"/>
    </source>
</evidence>
<feature type="region of interest" description="Disordered" evidence="5">
    <location>
        <begin position="230"/>
        <end position="326"/>
    </location>
</feature>
<sequence>MANMSRQLENLGLLESVQEMPCGNLSGMVCRLAASMTGGGDHAAVRAVEMDPRFLAWGLELPEHPQEAALAGQEASQHACVQPSSGPPRQGLGEPSSSGGLAGEPGRTQPRSQALGCSLAPVHAPPGGLAPLRGLVEAPPSALRVSQSVSLGSSVESGQLGELTLPSQGPKASAHTEGLLGPLHEDSNVVSLSAAGEGTIEEGEADSDNQSVRSSSELLKNLHLDIGTLGGDFEHEAPRAEGEDRDGGSDGGRLPAGEVAQVFPSWSSGPQRRPRPRPRREQAGLRVCQRAAPPPAAPPLPHARGGQRQLAGHGRGQLEVAGAVQE</sequence>
<evidence type="ECO:0000256" key="1">
    <source>
        <dbReference type="ARBA" id="ARBA00004496"/>
    </source>
</evidence>
<feature type="compositionally biased region" description="Pro residues" evidence="5">
    <location>
        <begin position="292"/>
        <end position="301"/>
    </location>
</feature>
<evidence type="ECO:0000256" key="3">
    <source>
        <dbReference type="ARBA" id="ARBA00022553"/>
    </source>
</evidence>
<evidence type="ECO:0000256" key="4">
    <source>
        <dbReference type="ARBA" id="ARBA00023054"/>
    </source>
</evidence>
<dbReference type="Proteomes" id="UP000550707">
    <property type="component" value="Unassembled WGS sequence"/>
</dbReference>
<accession>A0A7J8EP49</accession>
<organism evidence="6 7">
    <name type="scientific">Molossus molossus</name>
    <name type="common">Pallas' mastiff bat</name>
    <name type="synonym">Vespertilio molossus</name>
    <dbReference type="NCBI Taxonomy" id="27622"/>
    <lineage>
        <taxon>Eukaryota</taxon>
        <taxon>Metazoa</taxon>
        <taxon>Chordata</taxon>
        <taxon>Craniata</taxon>
        <taxon>Vertebrata</taxon>
        <taxon>Euteleostomi</taxon>
        <taxon>Mammalia</taxon>
        <taxon>Eutheria</taxon>
        <taxon>Laurasiatheria</taxon>
        <taxon>Chiroptera</taxon>
        <taxon>Yangochiroptera</taxon>
        <taxon>Molossidae</taxon>
        <taxon>Molossus</taxon>
    </lineage>
</organism>
<feature type="compositionally biased region" description="Basic and acidic residues" evidence="5">
    <location>
        <begin position="232"/>
        <end position="248"/>
    </location>
</feature>
<dbReference type="EMBL" id="JACASF010000013">
    <property type="protein sequence ID" value="KAF6437220.1"/>
    <property type="molecule type" value="Genomic_DNA"/>
</dbReference>
<gene>
    <name evidence="6" type="ORF">HJG59_002690</name>
</gene>